<name>A0A2P8DCW7_9BACT</name>
<accession>A0A2P8DCW7</accession>
<dbReference type="InterPro" id="IPR000073">
    <property type="entry name" value="AB_hydrolase_1"/>
</dbReference>
<dbReference type="AlphaFoldDB" id="A0A2P8DCW7"/>
<reference evidence="2 3" key="1">
    <citation type="submission" date="2018-03" db="EMBL/GenBank/DDBJ databases">
        <title>Genomic Encyclopedia of Type Strains, Phase III (KMG-III): the genomes of soil and plant-associated and newly described type strains.</title>
        <authorList>
            <person name="Whitman W."/>
        </authorList>
    </citation>
    <scope>NUCLEOTIDE SEQUENCE [LARGE SCALE GENOMIC DNA]</scope>
    <source>
        <strain evidence="2 3">CGMCC 1.12700</strain>
    </source>
</reference>
<evidence type="ECO:0000259" key="1">
    <source>
        <dbReference type="Pfam" id="PF00561"/>
    </source>
</evidence>
<dbReference type="Pfam" id="PF00561">
    <property type="entry name" value="Abhydrolase_1"/>
    <property type="match status" value="1"/>
</dbReference>
<dbReference type="InterPro" id="IPR050266">
    <property type="entry name" value="AB_hydrolase_sf"/>
</dbReference>
<proteinExistence type="predicted"/>
<dbReference type="EMBL" id="PYGD01000001">
    <property type="protein sequence ID" value="PSK95052.1"/>
    <property type="molecule type" value="Genomic_DNA"/>
</dbReference>
<dbReference type="Proteomes" id="UP000240572">
    <property type="component" value="Unassembled WGS sequence"/>
</dbReference>
<keyword evidence="3" id="KW-1185">Reference proteome</keyword>
<dbReference type="InterPro" id="IPR029058">
    <property type="entry name" value="AB_hydrolase_fold"/>
</dbReference>
<dbReference type="RefSeq" id="WP_106521726.1">
    <property type="nucleotide sequence ID" value="NZ_PYGD01000001.1"/>
</dbReference>
<dbReference type="PANTHER" id="PTHR43798">
    <property type="entry name" value="MONOACYLGLYCEROL LIPASE"/>
    <property type="match status" value="1"/>
</dbReference>
<dbReference type="OrthoDB" id="9791779at2"/>
<dbReference type="Gene3D" id="3.40.50.1820">
    <property type="entry name" value="alpha/beta hydrolase"/>
    <property type="match status" value="1"/>
</dbReference>
<dbReference type="SUPFAM" id="SSF53474">
    <property type="entry name" value="alpha/beta-Hydrolases"/>
    <property type="match status" value="1"/>
</dbReference>
<organism evidence="2 3">
    <name type="scientific">Taibaiella chishuiensis</name>
    <dbReference type="NCBI Taxonomy" id="1434707"/>
    <lineage>
        <taxon>Bacteria</taxon>
        <taxon>Pseudomonadati</taxon>
        <taxon>Bacteroidota</taxon>
        <taxon>Chitinophagia</taxon>
        <taxon>Chitinophagales</taxon>
        <taxon>Chitinophagaceae</taxon>
        <taxon>Taibaiella</taxon>
    </lineage>
</organism>
<comment type="caution">
    <text evidence="2">The sequence shown here is derived from an EMBL/GenBank/DDBJ whole genome shotgun (WGS) entry which is preliminary data.</text>
</comment>
<sequence length="230" mass="25107">MKNLLLLHGALGHSQHFAPYLEPLSRHFKVHTPLFAGHGNTPVPEGGITMEDNAQQVADYCAAHQLDDVAIFGFSMGGYAALYYALQHPGKVNSIMTLGTKFAWTEAGAAAESKMLDAETLSAKVPKYAEQLAQLHGDDNWKPLLPALCHMMTRLGKAPLLQDNLSSLAIPVQVMVGDKDVLVTAEESLEVYRKLQAGRLAILPGTKHPLDRVAPKLVLDAMYDFWQLPA</sequence>
<gene>
    <name evidence="2" type="ORF">B0I18_1011216</name>
</gene>
<evidence type="ECO:0000313" key="3">
    <source>
        <dbReference type="Proteomes" id="UP000240572"/>
    </source>
</evidence>
<evidence type="ECO:0000313" key="2">
    <source>
        <dbReference type="EMBL" id="PSK95052.1"/>
    </source>
</evidence>
<feature type="domain" description="AB hydrolase-1" evidence="1">
    <location>
        <begin position="4"/>
        <end position="106"/>
    </location>
</feature>
<protein>
    <submittedName>
        <fullName evidence="2">Pimeloyl-ACP methyl ester carboxylesterase</fullName>
    </submittedName>
</protein>